<dbReference type="GO" id="GO:0003779">
    <property type="term" value="F:actin binding"/>
    <property type="evidence" value="ECO:0007669"/>
    <property type="project" value="TreeGrafter"/>
</dbReference>
<protein>
    <recommendedName>
        <fullName evidence="1">Vps16 C-terminal domain-containing protein</fullName>
    </recommendedName>
</protein>
<dbReference type="GO" id="GO:0005768">
    <property type="term" value="C:endosome"/>
    <property type="evidence" value="ECO:0007669"/>
    <property type="project" value="TreeGrafter"/>
</dbReference>
<dbReference type="Proteomes" id="UP000008312">
    <property type="component" value="Unassembled WGS sequence"/>
</dbReference>
<evidence type="ECO:0000313" key="3">
    <source>
        <dbReference type="Proteomes" id="UP000008312"/>
    </source>
</evidence>
<keyword evidence="3" id="KW-1185">Reference proteome</keyword>
<dbReference type="RefSeq" id="XP_012896846.1">
    <property type="nucleotide sequence ID" value="XM_013041392.1"/>
</dbReference>
<dbReference type="AlphaFoldDB" id="D8M409"/>
<dbReference type="PANTHER" id="PTHR12811:SF0">
    <property type="entry name" value="VACUOLAR PROTEIN SORTING-ASSOCIATED PROTEIN 16 HOMOLOG"/>
    <property type="match status" value="1"/>
</dbReference>
<organism evidence="2">
    <name type="scientific">Blastocystis hominis</name>
    <dbReference type="NCBI Taxonomy" id="12968"/>
    <lineage>
        <taxon>Eukaryota</taxon>
        <taxon>Sar</taxon>
        <taxon>Stramenopiles</taxon>
        <taxon>Bigyra</taxon>
        <taxon>Opalozoa</taxon>
        <taxon>Opalinata</taxon>
        <taxon>Blastocystidae</taxon>
        <taxon>Blastocystis</taxon>
    </lineage>
</organism>
<dbReference type="Pfam" id="PF04840">
    <property type="entry name" value="Vps16_C"/>
    <property type="match status" value="1"/>
</dbReference>
<dbReference type="InterPro" id="IPR006925">
    <property type="entry name" value="Vps16_C"/>
</dbReference>
<dbReference type="InterPro" id="IPR038132">
    <property type="entry name" value="Vps16_C_sf"/>
</dbReference>
<dbReference type="InParanoid" id="D8M409"/>
<feature type="domain" description="Vps16 C-terminal" evidence="1">
    <location>
        <begin position="1"/>
        <end position="112"/>
    </location>
</feature>
<dbReference type="PANTHER" id="PTHR12811">
    <property type="entry name" value="VACUOLAR PROTEIN SORTING VPS16"/>
    <property type="match status" value="1"/>
</dbReference>
<dbReference type="GO" id="GO:0042144">
    <property type="term" value="P:vacuole fusion, non-autophagic"/>
    <property type="evidence" value="ECO:0007669"/>
    <property type="project" value="TreeGrafter"/>
</dbReference>
<dbReference type="GO" id="GO:0006886">
    <property type="term" value="P:intracellular protein transport"/>
    <property type="evidence" value="ECO:0007669"/>
    <property type="project" value="InterPro"/>
</dbReference>
<dbReference type="GO" id="GO:0016197">
    <property type="term" value="P:endosomal transport"/>
    <property type="evidence" value="ECO:0007669"/>
    <property type="project" value="TreeGrafter"/>
</dbReference>
<accession>D8M409</accession>
<dbReference type="InterPro" id="IPR016534">
    <property type="entry name" value="VPS16"/>
</dbReference>
<evidence type="ECO:0000259" key="1">
    <source>
        <dbReference type="Pfam" id="PF04840"/>
    </source>
</evidence>
<dbReference type="OrthoDB" id="189476at2759"/>
<name>D8M409_BLAHO</name>
<gene>
    <name evidence="2" type="ORF">GSBLH_T00006510001</name>
</gene>
<dbReference type="GO" id="GO:0030897">
    <property type="term" value="C:HOPS complex"/>
    <property type="evidence" value="ECO:0007669"/>
    <property type="project" value="TreeGrafter"/>
</dbReference>
<sequence length="115" mass="13518">MKLLSFQKELFGVVKDRRCLELSAFELVRFCCLKAQMKQADRIRAMFKIPEKKFWGLKIGALAEGRFWDVLFAFANEKKSPVGYVPFVEVCMKYDNVEEAARYLPKVEVEKENQR</sequence>
<reference evidence="2" key="1">
    <citation type="submission" date="2010-02" db="EMBL/GenBank/DDBJ databases">
        <title>Sequencing and annotation of the Blastocystis hominis genome.</title>
        <authorList>
            <person name="Wincker P."/>
        </authorList>
    </citation>
    <scope>NUCLEOTIDE SEQUENCE</scope>
    <source>
        <strain evidence="2">Singapore isolate B</strain>
    </source>
</reference>
<dbReference type="GO" id="GO:0005765">
    <property type="term" value="C:lysosomal membrane"/>
    <property type="evidence" value="ECO:0007669"/>
    <property type="project" value="TreeGrafter"/>
</dbReference>
<dbReference type="Gene3D" id="1.10.150.780">
    <property type="entry name" value="Vps16, C-terminal region"/>
    <property type="match status" value="1"/>
</dbReference>
<dbReference type="EMBL" id="FN668651">
    <property type="protein sequence ID" value="CBK22798.2"/>
    <property type="molecule type" value="Genomic_DNA"/>
</dbReference>
<proteinExistence type="predicted"/>
<dbReference type="GeneID" id="24922634"/>
<evidence type="ECO:0000313" key="2">
    <source>
        <dbReference type="EMBL" id="CBK22798.2"/>
    </source>
</evidence>